<dbReference type="GO" id="GO:0006353">
    <property type="term" value="P:DNA-templated transcription termination"/>
    <property type="evidence" value="ECO:0007669"/>
    <property type="project" value="UniProtKB-KW"/>
</dbReference>
<dbReference type="EMBL" id="JBBPBK010000014">
    <property type="protein sequence ID" value="KAK9270017.1"/>
    <property type="molecule type" value="Genomic_DNA"/>
</dbReference>
<proteinExistence type="inferred from homology"/>
<dbReference type="Gene3D" id="1.25.70.10">
    <property type="entry name" value="Transcription termination factor 3, mitochondrial"/>
    <property type="match status" value="1"/>
</dbReference>
<evidence type="ECO:0000313" key="5">
    <source>
        <dbReference type="Proteomes" id="UP001415857"/>
    </source>
</evidence>
<keyword evidence="5" id="KW-1185">Reference proteome</keyword>
<name>A0AAP0NB68_LIQFO</name>
<dbReference type="FunFam" id="1.25.70.10:FF:000001">
    <property type="entry name" value="Mitochondrial transcription termination factor-like"/>
    <property type="match status" value="1"/>
</dbReference>
<accession>A0AAP0NB68</accession>
<evidence type="ECO:0000256" key="1">
    <source>
        <dbReference type="ARBA" id="ARBA00007692"/>
    </source>
</evidence>
<dbReference type="Proteomes" id="UP001415857">
    <property type="component" value="Unassembled WGS sequence"/>
</dbReference>
<keyword evidence="3" id="KW-0809">Transit peptide</keyword>
<dbReference type="PANTHER" id="PTHR13068">
    <property type="entry name" value="CGI-12 PROTEIN-RELATED"/>
    <property type="match status" value="1"/>
</dbReference>
<keyword evidence="2" id="KW-0804">Transcription</keyword>
<dbReference type="GO" id="GO:0003676">
    <property type="term" value="F:nucleic acid binding"/>
    <property type="evidence" value="ECO:0007669"/>
    <property type="project" value="InterPro"/>
</dbReference>
<protein>
    <submittedName>
        <fullName evidence="4">Uncharacterized protein</fullName>
    </submittedName>
</protein>
<evidence type="ECO:0000313" key="4">
    <source>
        <dbReference type="EMBL" id="KAK9270017.1"/>
    </source>
</evidence>
<keyword evidence="2" id="KW-0806">Transcription termination</keyword>
<keyword evidence="2" id="KW-0805">Transcription regulation</keyword>
<reference evidence="4 5" key="1">
    <citation type="journal article" date="2024" name="Plant J.">
        <title>Genome sequences and population genomics reveal climatic adaptation and genomic divergence between two closely related sweetgum species.</title>
        <authorList>
            <person name="Xu W.Q."/>
            <person name="Ren C.Q."/>
            <person name="Zhang X.Y."/>
            <person name="Comes H.P."/>
            <person name="Liu X.H."/>
            <person name="Li Y.G."/>
            <person name="Kettle C.J."/>
            <person name="Jalonen R."/>
            <person name="Gaisberger H."/>
            <person name="Ma Y.Z."/>
            <person name="Qiu Y.X."/>
        </authorList>
    </citation>
    <scope>NUCLEOTIDE SEQUENCE [LARGE SCALE GENOMIC DNA]</scope>
    <source>
        <strain evidence="4">Hangzhou</strain>
    </source>
</reference>
<dbReference type="Pfam" id="PF02536">
    <property type="entry name" value="mTERF"/>
    <property type="match status" value="1"/>
</dbReference>
<evidence type="ECO:0000256" key="2">
    <source>
        <dbReference type="ARBA" id="ARBA00022472"/>
    </source>
</evidence>
<dbReference type="PANTHER" id="PTHR13068:SF231">
    <property type="entry name" value="TRANSCRIPTION TERMINATION FACTOR MTERF2, CHLOROPLASTIC-LIKE"/>
    <property type="match status" value="1"/>
</dbReference>
<sequence>MMVKLCRYGNREFYSLSDLRCGLQYSTSSATDRLGKTHFMVDYLVNSLRFSREAAVSASTKVTHLKSTHNPDLVLNFFKQSGLDKTHVRNIISLIPRLLSSNVDKTLKPKMRVLQDLGLSGSDLVEVITSNPSFFKRGLDTHIVPSIDFLKTIVRSDENVVKAIKKKTWLLSSNNTKRMQPNVVILQKCGISKEKIEKLVLRTPRRLLQNPKWLEDIVLRVENQLGIPRNSAMFSYGIDVLASMSKATLEFKYEIFKSFGWSESDIITMARNLPFCLSLSEVKIRNGLTFFMKELGYEPGYLASHPKLLMHSLEKRVLPRNAVLKVLKEKNLIRTNPSLCYIVCLPESKFMEEFVLQYKDVTPDVYEAYINVKR</sequence>
<organism evidence="4 5">
    <name type="scientific">Liquidambar formosana</name>
    <name type="common">Formosan gum</name>
    <dbReference type="NCBI Taxonomy" id="63359"/>
    <lineage>
        <taxon>Eukaryota</taxon>
        <taxon>Viridiplantae</taxon>
        <taxon>Streptophyta</taxon>
        <taxon>Embryophyta</taxon>
        <taxon>Tracheophyta</taxon>
        <taxon>Spermatophyta</taxon>
        <taxon>Magnoliopsida</taxon>
        <taxon>eudicotyledons</taxon>
        <taxon>Gunneridae</taxon>
        <taxon>Pentapetalae</taxon>
        <taxon>Saxifragales</taxon>
        <taxon>Altingiaceae</taxon>
        <taxon>Liquidambar</taxon>
    </lineage>
</organism>
<dbReference type="InterPro" id="IPR038538">
    <property type="entry name" value="MTERF_sf"/>
</dbReference>
<comment type="caution">
    <text evidence="4">The sequence shown here is derived from an EMBL/GenBank/DDBJ whole genome shotgun (WGS) entry which is preliminary data.</text>
</comment>
<comment type="similarity">
    <text evidence="1">Belongs to the mTERF family.</text>
</comment>
<dbReference type="InterPro" id="IPR003690">
    <property type="entry name" value="MTERF"/>
</dbReference>
<dbReference type="AlphaFoldDB" id="A0AAP0NB68"/>
<gene>
    <name evidence="4" type="ORF">L1049_025590</name>
</gene>
<dbReference type="SMART" id="SM00733">
    <property type="entry name" value="Mterf"/>
    <property type="match status" value="6"/>
</dbReference>
<evidence type="ECO:0000256" key="3">
    <source>
        <dbReference type="ARBA" id="ARBA00022946"/>
    </source>
</evidence>